<evidence type="ECO:0000313" key="3">
    <source>
        <dbReference type="Proteomes" id="UP000325577"/>
    </source>
</evidence>
<reference evidence="2 3" key="1">
    <citation type="submission" date="2019-09" db="EMBL/GenBank/DDBJ databases">
        <title>A chromosome-level genome assembly of the Chinese tupelo Nyssa sinensis.</title>
        <authorList>
            <person name="Yang X."/>
            <person name="Kang M."/>
            <person name="Yang Y."/>
            <person name="Xiong H."/>
            <person name="Wang M."/>
            <person name="Zhang Z."/>
            <person name="Wang Z."/>
            <person name="Wu H."/>
            <person name="Ma T."/>
            <person name="Liu J."/>
            <person name="Xi Z."/>
        </authorList>
    </citation>
    <scope>NUCLEOTIDE SEQUENCE [LARGE SCALE GENOMIC DNA]</scope>
    <source>
        <strain evidence="2">J267</strain>
        <tissue evidence="2">Leaf</tissue>
    </source>
</reference>
<dbReference type="AlphaFoldDB" id="A0A5J5BFH0"/>
<dbReference type="Proteomes" id="UP000325577">
    <property type="component" value="Linkage Group LG13"/>
</dbReference>
<accession>A0A5J5BFH0</accession>
<evidence type="ECO:0000256" key="1">
    <source>
        <dbReference type="SAM" id="MobiDB-lite"/>
    </source>
</evidence>
<dbReference type="EMBL" id="CM018036">
    <property type="protein sequence ID" value="KAA8541459.1"/>
    <property type="molecule type" value="Genomic_DNA"/>
</dbReference>
<keyword evidence="3" id="KW-1185">Reference proteome</keyword>
<name>A0A5J5BFH0_9ASTE</name>
<evidence type="ECO:0000313" key="2">
    <source>
        <dbReference type="EMBL" id="KAA8541459.1"/>
    </source>
</evidence>
<gene>
    <name evidence="2" type="ORF">F0562_025422</name>
</gene>
<organism evidence="2 3">
    <name type="scientific">Nyssa sinensis</name>
    <dbReference type="NCBI Taxonomy" id="561372"/>
    <lineage>
        <taxon>Eukaryota</taxon>
        <taxon>Viridiplantae</taxon>
        <taxon>Streptophyta</taxon>
        <taxon>Embryophyta</taxon>
        <taxon>Tracheophyta</taxon>
        <taxon>Spermatophyta</taxon>
        <taxon>Magnoliopsida</taxon>
        <taxon>eudicotyledons</taxon>
        <taxon>Gunneridae</taxon>
        <taxon>Pentapetalae</taxon>
        <taxon>asterids</taxon>
        <taxon>Cornales</taxon>
        <taxon>Nyssaceae</taxon>
        <taxon>Nyssa</taxon>
    </lineage>
</organism>
<proteinExistence type="predicted"/>
<protein>
    <submittedName>
        <fullName evidence="2">Uncharacterized protein</fullName>
    </submittedName>
</protein>
<feature type="region of interest" description="Disordered" evidence="1">
    <location>
        <begin position="169"/>
        <end position="198"/>
    </location>
</feature>
<sequence>MRTVPSTLLRTVGCPRAFLFSIRTRKPLLYTQIAPLLRLPSQANSTCHLNAAPFLMQADALDTNTANRPAIRSSASAAGVHSVEGSIGDEAPITYPASAVCTRETSSNSNGLEPTIHSTPGIRDIAFSDAVCHVANQIGGSPQPASFTKDTGQPNKSYDFQIIKTMENGATSNATLPENSVSTSANASQPNSPTKFTE</sequence>